<reference evidence="10" key="1">
    <citation type="journal article" date="2020" name="mSystems">
        <title>Genome- and Community-Level Interaction Insights into Carbon Utilization and Element Cycling Functions of Hydrothermarchaeota in Hydrothermal Sediment.</title>
        <authorList>
            <person name="Zhou Z."/>
            <person name="Liu Y."/>
            <person name="Xu W."/>
            <person name="Pan J."/>
            <person name="Luo Z.H."/>
            <person name="Li M."/>
        </authorList>
    </citation>
    <scope>NUCLEOTIDE SEQUENCE [LARGE SCALE GENOMIC DNA]</scope>
    <source>
        <strain evidence="10">SpSt-885</strain>
    </source>
</reference>
<keyword evidence="4 8" id="KW-0031">Aminopeptidase</keyword>
<dbReference type="GO" id="GO:0046872">
    <property type="term" value="F:metal ion binding"/>
    <property type="evidence" value="ECO:0007669"/>
    <property type="project" value="UniProtKB-KW"/>
</dbReference>
<dbReference type="InterPro" id="IPR036005">
    <property type="entry name" value="Creatinase/aminopeptidase-like"/>
</dbReference>
<dbReference type="EC" id="3.4.11.18" evidence="8"/>
<evidence type="ECO:0000256" key="3">
    <source>
        <dbReference type="ARBA" id="ARBA00001954"/>
    </source>
</evidence>
<dbReference type="GO" id="GO:0006508">
    <property type="term" value="P:proteolysis"/>
    <property type="evidence" value="ECO:0007669"/>
    <property type="project" value="UniProtKB-KW"/>
</dbReference>
<dbReference type="InterPro" id="IPR036388">
    <property type="entry name" value="WH-like_DNA-bd_sf"/>
</dbReference>
<dbReference type="EMBL" id="DTLS01000049">
    <property type="protein sequence ID" value="HGZ59928.1"/>
    <property type="molecule type" value="Genomic_DNA"/>
</dbReference>
<name>A0A7J3SL68_9CREN</name>
<sequence>MNQFDEEAIKSYLKAGKISADVKKRAKAIIKEGARLLDIAEEIERSIKEQGGDLAFPVNLSFGNIAAHYSPIAYSTDKLEGKGILKVDIGVHVGGYIADTAISIDLSGENEDLVKASEEAIERVKNTIYPGIKISQLSEIIEKAIRSYDAVPIRNLTGHGLDRYKLHTGLSIPNVNMFGIRGSLQKNSAVAIEPFATRGTGYVVNGDFIGIYSLHNIPSKKLKGLTEDAKNLYEIIFNERRELPFTERWYVSKIALVKFRDSLSELVNKGVAQEYPVLIEVSGSQVAQYEESFLLLDREVIAYTAEK</sequence>
<dbReference type="Pfam" id="PF00557">
    <property type="entry name" value="Peptidase_M24"/>
    <property type="match status" value="1"/>
</dbReference>
<comment type="cofactor">
    <cofactor evidence="2">
        <name>Mn(2+)</name>
        <dbReference type="ChEBI" id="CHEBI:29035"/>
    </cofactor>
</comment>
<dbReference type="Gene3D" id="3.90.230.10">
    <property type="entry name" value="Creatinase/methionine aminopeptidase superfamily"/>
    <property type="match status" value="1"/>
</dbReference>
<comment type="similarity">
    <text evidence="8">Belongs to the peptidase M24A family.</text>
</comment>
<dbReference type="NCBIfam" id="TIGR00501">
    <property type="entry name" value="met_pdase_II"/>
    <property type="match status" value="1"/>
</dbReference>
<evidence type="ECO:0000256" key="8">
    <source>
        <dbReference type="RuleBase" id="RU003653"/>
    </source>
</evidence>
<evidence type="ECO:0000256" key="4">
    <source>
        <dbReference type="ARBA" id="ARBA00022438"/>
    </source>
</evidence>
<accession>A0A7J3SL68</accession>
<dbReference type="InterPro" id="IPR036390">
    <property type="entry name" value="WH_DNA-bd_sf"/>
</dbReference>
<evidence type="ECO:0000256" key="5">
    <source>
        <dbReference type="ARBA" id="ARBA00022670"/>
    </source>
</evidence>
<dbReference type="InterPro" id="IPR002468">
    <property type="entry name" value="Pept_M24A_MAP2"/>
</dbReference>
<keyword evidence="5 8" id="KW-0645">Protease</keyword>
<evidence type="ECO:0000259" key="9">
    <source>
        <dbReference type="Pfam" id="PF00557"/>
    </source>
</evidence>
<feature type="domain" description="Peptidase M24" evidence="9">
    <location>
        <begin position="13"/>
        <end position="210"/>
    </location>
</feature>
<evidence type="ECO:0000256" key="7">
    <source>
        <dbReference type="ARBA" id="ARBA00022801"/>
    </source>
</evidence>
<comment type="function">
    <text evidence="8">Removes the N-terminal methionine from nascent proteins. The N-terminal methionine is often cleaved when the second residue in the primary sequence is small and uncharged (Met-Ala-, Cys, Gly, Pro, Ser, Thr, or Val).</text>
</comment>
<dbReference type="InterPro" id="IPR050247">
    <property type="entry name" value="Met_Aminopeptidase_Type2"/>
</dbReference>
<evidence type="ECO:0000256" key="2">
    <source>
        <dbReference type="ARBA" id="ARBA00001936"/>
    </source>
</evidence>
<keyword evidence="6 8" id="KW-0479">Metal-binding</keyword>
<comment type="cofactor">
    <cofactor evidence="3">
        <name>Fe(2+)</name>
        <dbReference type="ChEBI" id="CHEBI:29033"/>
    </cofactor>
</comment>
<gene>
    <name evidence="10" type="ORF">ENW83_01805</name>
</gene>
<organism evidence="10">
    <name type="scientific">Fervidicoccus fontis</name>
    <dbReference type="NCBI Taxonomy" id="683846"/>
    <lineage>
        <taxon>Archaea</taxon>
        <taxon>Thermoproteota</taxon>
        <taxon>Thermoprotei</taxon>
        <taxon>Fervidicoccales</taxon>
        <taxon>Fervidicoccaceae</taxon>
        <taxon>Fervidicoccus</taxon>
    </lineage>
</organism>
<dbReference type="PANTHER" id="PTHR45777:SF2">
    <property type="entry name" value="METHIONINE AMINOPEPTIDASE 2"/>
    <property type="match status" value="1"/>
</dbReference>
<comment type="cofactor">
    <cofactor evidence="8">
        <name>Co(2+)</name>
        <dbReference type="ChEBI" id="CHEBI:48828"/>
    </cofactor>
    <cofactor evidence="8">
        <name>Zn(2+)</name>
        <dbReference type="ChEBI" id="CHEBI:29105"/>
    </cofactor>
    <cofactor evidence="8">
        <name>Mn(2+)</name>
        <dbReference type="ChEBI" id="CHEBI:29035"/>
    </cofactor>
    <cofactor evidence="8">
        <name>Fe(2+)</name>
        <dbReference type="ChEBI" id="CHEBI:29033"/>
    </cofactor>
    <text evidence="8">Binds 2 divalent metal cations per subunit. Has a high-affinity and a low affinity metal-binding site. The true nature of the physiological cofactor is under debate. The enzyme is active with cobalt, zinc, manganese or divalent iron ions.</text>
</comment>
<comment type="catalytic activity">
    <reaction evidence="1 8">
        <text>Release of N-terminal amino acids, preferentially methionine, from peptides and arylamides.</text>
        <dbReference type="EC" id="3.4.11.18"/>
    </reaction>
</comment>
<evidence type="ECO:0000256" key="6">
    <source>
        <dbReference type="ARBA" id="ARBA00022723"/>
    </source>
</evidence>
<evidence type="ECO:0000256" key="1">
    <source>
        <dbReference type="ARBA" id="ARBA00000294"/>
    </source>
</evidence>
<dbReference type="GO" id="GO:0004239">
    <property type="term" value="F:initiator methionyl aminopeptidase activity"/>
    <property type="evidence" value="ECO:0007669"/>
    <property type="project" value="UniProtKB-EC"/>
</dbReference>
<dbReference type="AlphaFoldDB" id="A0A7J3SL68"/>
<comment type="caution">
    <text evidence="10">The sequence shown here is derived from an EMBL/GenBank/DDBJ whole genome shotgun (WGS) entry which is preliminary data.</text>
</comment>
<dbReference type="SUPFAM" id="SSF46785">
    <property type="entry name" value="Winged helix' DNA-binding domain"/>
    <property type="match status" value="1"/>
</dbReference>
<dbReference type="PANTHER" id="PTHR45777">
    <property type="entry name" value="METHIONINE AMINOPEPTIDASE 2"/>
    <property type="match status" value="1"/>
</dbReference>
<dbReference type="SUPFAM" id="SSF55920">
    <property type="entry name" value="Creatinase/aminopeptidase"/>
    <property type="match status" value="1"/>
</dbReference>
<dbReference type="InterPro" id="IPR001714">
    <property type="entry name" value="Pept_M24_MAP"/>
</dbReference>
<dbReference type="Gene3D" id="1.10.10.10">
    <property type="entry name" value="Winged helix-like DNA-binding domain superfamily/Winged helix DNA-binding domain"/>
    <property type="match status" value="1"/>
</dbReference>
<protein>
    <recommendedName>
        <fullName evidence="8">Methionine aminopeptidase</fullName>
        <ecNumber evidence="8">3.4.11.18</ecNumber>
    </recommendedName>
</protein>
<evidence type="ECO:0000313" key="10">
    <source>
        <dbReference type="EMBL" id="HGZ59928.1"/>
    </source>
</evidence>
<dbReference type="GO" id="GO:0005737">
    <property type="term" value="C:cytoplasm"/>
    <property type="evidence" value="ECO:0007669"/>
    <property type="project" value="TreeGrafter"/>
</dbReference>
<dbReference type="GO" id="GO:0070006">
    <property type="term" value="F:metalloaminopeptidase activity"/>
    <property type="evidence" value="ECO:0007669"/>
    <property type="project" value="InterPro"/>
</dbReference>
<proteinExistence type="inferred from homology"/>
<dbReference type="InterPro" id="IPR000994">
    <property type="entry name" value="Pept_M24"/>
</dbReference>
<dbReference type="PRINTS" id="PR00599">
    <property type="entry name" value="MAPEPTIDASE"/>
</dbReference>
<keyword evidence="7 10" id="KW-0378">Hydrolase</keyword>